<evidence type="ECO:0000313" key="1">
    <source>
        <dbReference type="EMBL" id="OWZ82687.1"/>
    </source>
</evidence>
<dbReference type="OrthoDB" id="2658510at2"/>
<proteinExistence type="predicted"/>
<gene>
    <name evidence="1" type="ORF">CDO51_12730</name>
</gene>
<accession>A0A226BX55</accession>
<comment type="caution">
    <text evidence="1">The sequence shown here is derived from an EMBL/GenBank/DDBJ whole genome shotgun (WGS) entry which is preliminary data.</text>
</comment>
<dbReference type="Proteomes" id="UP000214588">
    <property type="component" value="Unassembled WGS sequence"/>
</dbReference>
<name>A0A226BX55_9FIRM</name>
<evidence type="ECO:0008006" key="3">
    <source>
        <dbReference type="Google" id="ProtNLM"/>
    </source>
</evidence>
<sequence length="224" mass="24146">MPNCGFVPSSYGITMFYILTSGSNVEPDDIGVQTLHGASKYGINGAHFESDYTLTDIAVVDDVEVRNGGNTNPNNVPAGGRGTLVWDGTTGNYSIQVVEDKDELIVSNRSNYWAQGGVSMSLNDDTNWENQAEAENLPHMNFSRNRSGLIFDAAGGLWLIATENARPGTFRDAIKELLDDNGVLQIAGRHANGIFLDGGGSTQIRCSTMELTSTREVPQAIVLK</sequence>
<organism evidence="1 2">
    <name type="scientific">Natranaerobius trueperi</name>
    <dbReference type="NCBI Taxonomy" id="759412"/>
    <lineage>
        <taxon>Bacteria</taxon>
        <taxon>Bacillati</taxon>
        <taxon>Bacillota</taxon>
        <taxon>Clostridia</taxon>
        <taxon>Natranaerobiales</taxon>
        <taxon>Natranaerobiaceae</taxon>
        <taxon>Natranaerobius</taxon>
    </lineage>
</organism>
<dbReference type="EMBL" id="NIQC01000050">
    <property type="protein sequence ID" value="OWZ82687.1"/>
    <property type="molecule type" value="Genomic_DNA"/>
</dbReference>
<dbReference type="AlphaFoldDB" id="A0A226BX55"/>
<protein>
    <recommendedName>
        <fullName evidence="3">Phosphodiester glycosidase domain-containing protein</fullName>
    </recommendedName>
</protein>
<dbReference type="RefSeq" id="WP_089024601.1">
    <property type="nucleotide sequence ID" value="NZ_NIQC01000050.1"/>
</dbReference>
<evidence type="ECO:0000313" key="2">
    <source>
        <dbReference type="Proteomes" id="UP000214588"/>
    </source>
</evidence>
<reference evidence="1 2" key="1">
    <citation type="submission" date="2017-06" db="EMBL/GenBank/DDBJ databases">
        <title>Draft Genome Sequence of Natranaerobius trueperi halophilic, alkalithermophilic bacteria from soda lakes.</title>
        <authorList>
            <person name="Zhao B."/>
        </authorList>
    </citation>
    <scope>NUCLEOTIDE SEQUENCE [LARGE SCALE GENOMIC DNA]</scope>
    <source>
        <strain evidence="1 2">DSM 18760</strain>
    </source>
</reference>
<keyword evidence="2" id="KW-1185">Reference proteome</keyword>